<feature type="non-terminal residue" evidence="3">
    <location>
        <position position="1"/>
    </location>
</feature>
<dbReference type="Proteomes" id="UP000578343">
    <property type="component" value="Unassembled WGS sequence"/>
</dbReference>
<dbReference type="InterPro" id="IPR050828">
    <property type="entry name" value="C-type_lectin/matrix_domain"/>
</dbReference>
<comment type="caution">
    <text evidence="3">The sequence shown here is derived from an EMBL/GenBank/DDBJ whole genome shotgun (WGS) entry which is preliminary data.</text>
</comment>
<sequence length="66" mass="7879">CPDGWVGYRQVCYYLSKVEEEEGSWERSQERCSELGASLAVLRREWEMEFLSRLKGNVDYWIGLRE</sequence>
<protein>
    <submittedName>
        <fullName evidence="3">CD69 protein</fullName>
    </submittedName>
</protein>
<dbReference type="EMBL" id="VWZK01010076">
    <property type="protein sequence ID" value="NXG73709.1"/>
    <property type="molecule type" value="Genomic_DNA"/>
</dbReference>
<dbReference type="InterPro" id="IPR016187">
    <property type="entry name" value="CTDL_fold"/>
</dbReference>
<feature type="domain" description="C-type lectin" evidence="2">
    <location>
        <begin position="8"/>
        <end position="66"/>
    </location>
</feature>
<evidence type="ECO:0000313" key="3">
    <source>
        <dbReference type="EMBL" id="NXG73709.1"/>
    </source>
</evidence>
<keyword evidence="4" id="KW-1185">Reference proteome</keyword>
<dbReference type="SUPFAM" id="SSF56436">
    <property type="entry name" value="C-type lectin-like"/>
    <property type="match status" value="1"/>
</dbReference>
<dbReference type="PANTHER" id="PTHR45710:SF35">
    <property type="entry name" value="C-TYPE LECTIN DOMAIN FAMILY 2 MEMBER D"/>
    <property type="match status" value="1"/>
</dbReference>
<dbReference type="GO" id="GO:0005886">
    <property type="term" value="C:plasma membrane"/>
    <property type="evidence" value="ECO:0007669"/>
    <property type="project" value="UniProtKB-SubCell"/>
</dbReference>
<dbReference type="Pfam" id="PF00059">
    <property type="entry name" value="Lectin_C"/>
    <property type="match status" value="1"/>
</dbReference>
<comment type="subcellular location">
    <subcellularLocation>
        <location evidence="1">Cell membrane</location>
        <topology evidence="1">Single-pass type II membrane protein</topology>
    </subcellularLocation>
</comment>
<feature type="non-terminal residue" evidence="3">
    <location>
        <position position="66"/>
    </location>
</feature>
<organism evidence="3 4">
    <name type="scientific">Baryphthengus martii</name>
    <name type="common">Rufous motmot</name>
    <dbReference type="NCBI Taxonomy" id="176943"/>
    <lineage>
        <taxon>Eukaryota</taxon>
        <taxon>Metazoa</taxon>
        <taxon>Chordata</taxon>
        <taxon>Craniata</taxon>
        <taxon>Vertebrata</taxon>
        <taxon>Euteleostomi</taxon>
        <taxon>Archelosauria</taxon>
        <taxon>Archosauria</taxon>
        <taxon>Dinosauria</taxon>
        <taxon>Saurischia</taxon>
        <taxon>Theropoda</taxon>
        <taxon>Coelurosauria</taxon>
        <taxon>Aves</taxon>
        <taxon>Neognathae</taxon>
        <taxon>Neoaves</taxon>
        <taxon>Telluraves</taxon>
        <taxon>Coraciimorphae</taxon>
        <taxon>Coraciiformes</taxon>
        <taxon>Momotidae</taxon>
        <taxon>Baryphthengus</taxon>
    </lineage>
</organism>
<dbReference type="PROSITE" id="PS50041">
    <property type="entry name" value="C_TYPE_LECTIN_2"/>
    <property type="match status" value="1"/>
</dbReference>
<evidence type="ECO:0000313" key="4">
    <source>
        <dbReference type="Proteomes" id="UP000578343"/>
    </source>
</evidence>
<dbReference type="PANTHER" id="PTHR45710">
    <property type="entry name" value="C-TYPE LECTIN DOMAIN-CONTAINING PROTEIN 180"/>
    <property type="match status" value="1"/>
</dbReference>
<dbReference type="OrthoDB" id="10059571at2759"/>
<evidence type="ECO:0000259" key="2">
    <source>
        <dbReference type="PROSITE" id="PS50041"/>
    </source>
</evidence>
<evidence type="ECO:0000256" key="1">
    <source>
        <dbReference type="ARBA" id="ARBA00004401"/>
    </source>
</evidence>
<dbReference type="AlphaFoldDB" id="A0A7K9EAM1"/>
<dbReference type="InterPro" id="IPR016186">
    <property type="entry name" value="C-type_lectin-like/link_sf"/>
</dbReference>
<gene>
    <name evidence="3" type="primary">Cd69_0</name>
    <name evidence="3" type="ORF">BARMAR_R01165</name>
</gene>
<dbReference type="Gene3D" id="3.10.100.10">
    <property type="entry name" value="Mannose-Binding Protein A, subunit A"/>
    <property type="match status" value="1"/>
</dbReference>
<dbReference type="InterPro" id="IPR001304">
    <property type="entry name" value="C-type_lectin-like"/>
</dbReference>
<name>A0A7K9EAM1_BARMA</name>
<reference evidence="3 4" key="1">
    <citation type="submission" date="2019-09" db="EMBL/GenBank/DDBJ databases">
        <title>Bird 10,000 Genomes (B10K) Project - Family phase.</title>
        <authorList>
            <person name="Zhang G."/>
        </authorList>
    </citation>
    <scope>NUCLEOTIDE SEQUENCE [LARGE SCALE GENOMIC DNA]</scope>
    <source>
        <strain evidence="3">B10K-DU-001-21</strain>
        <tissue evidence="3">Muscle</tissue>
    </source>
</reference>
<proteinExistence type="predicted"/>
<accession>A0A7K9EAM1</accession>